<comment type="caution">
    <text evidence="3">The sequence shown here is derived from an EMBL/GenBank/DDBJ whole genome shotgun (WGS) entry which is preliminary data.</text>
</comment>
<keyword evidence="4" id="KW-1185">Reference proteome</keyword>
<evidence type="ECO:0000259" key="2">
    <source>
        <dbReference type="Pfam" id="PF03732"/>
    </source>
</evidence>
<dbReference type="Pfam" id="PF03732">
    <property type="entry name" value="Retrotrans_gag"/>
    <property type="match status" value="1"/>
</dbReference>
<dbReference type="PANTHER" id="PTHR33223">
    <property type="entry name" value="CCHC-TYPE DOMAIN-CONTAINING PROTEIN"/>
    <property type="match status" value="1"/>
</dbReference>
<feature type="region of interest" description="Disordered" evidence="1">
    <location>
        <begin position="326"/>
        <end position="365"/>
    </location>
</feature>
<gene>
    <name evidence="3" type="ORF">RJ639_007926</name>
</gene>
<feature type="compositionally biased region" description="Polar residues" evidence="1">
    <location>
        <begin position="329"/>
        <end position="338"/>
    </location>
</feature>
<dbReference type="EMBL" id="JAVXUP010001244">
    <property type="protein sequence ID" value="KAK3014134.1"/>
    <property type="molecule type" value="Genomic_DNA"/>
</dbReference>
<sequence>MAAILAPVTVVPPAVMIIPPSESTVLPPFQTVGTSEPLTTGVIHTTPPVMNNEIDLMVVLRAMQQFIEQLQAVVNKPPSQSEPRVSKIPELTNQHVIREEDGQSDDERRNPRSRRQEESSYEAHFTKKDSYYYPGEHRAERYTSAPVIIGRLFTEEVDHFPAPPSFKMPPCESYDGIGDPMEHLARFTSGMNLHMVPDQIMCRAFPVTLKGAAHVWFQHLAPRSISCWAWLAESFCSNFLTSRIQRKNSSALFHIVQGPKESLKSYYARFNTEKLLIDNLDPGVTFAAMARCVKPGTPLRFLLNKRPLENMTDLLDRVEKYLRAEEDSITTQDEGTSGQKRRDRPEGRIPEEPKRSRANLSKHLTPITTSPEHILNQIKSQNILKWPKPMRMPADKRDAQLYCHFHKDHGHITEECKVLQREIENLIANERQGGRRGRSQRRHEESVPKDPSVINIISGGLSAGGTSKSARKAYARQVNLMQGPANRLRALTTISFDDTDLEEIITPHDDALVISLQIDAYVIKCILVDTGSSADILFEEAFSQMQISRDRIRPVSSPLVEEALAIEDQRDEHTFRRAEPTSTGETPFSLSFGTEALIPVEIGLPSLCLATRDPVQNEEALRANLDLLYEHREQAAMRLAAYRQRVSKFYDKRVRPRIFRVGDLVLRRIEASAPCDAVRKPVPNWEGPYKAGRPRSLSLGGYGWQSYSSYMECHKLKALLCMSRTGGPYLVTY</sequence>
<proteinExistence type="predicted"/>
<evidence type="ECO:0000313" key="3">
    <source>
        <dbReference type="EMBL" id="KAK3014134.1"/>
    </source>
</evidence>
<dbReference type="Proteomes" id="UP001188597">
    <property type="component" value="Unassembled WGS sequence"/>
</dbReference>
<feature type="domain" description="Retrotransposon gag" evidence="2">
    <location>
        <begin position="204"/>
        <end position="273"/>
    </location>
</feature>
<dbReference type="PANTHER" id="PTHR33223:SF10">
    <property type="entry name" value="AMINOTRANSFERASE-LIKE PLANT MOBILE DOMAIN-CONTAINING PROTEIN"/>
    <property type="match status" value="1"/>
</dbReference>
<feature type="compositionally biased region" description="Basic and acidic residues" evidence="1">
    <location>
        <begin position="96"/>
        <end position="118"/>
    </location>
</feature>
<organism evidence="3 4">
    <name type="scientific">Escallonia herrerae</name>
    <dbReference type="NCBI Taxonomy" id="1293975"/>
    <lineage>
        <taxon>Eukaryota</taxon>
        <taxon>Viridiplantae</taxon>
        <taxon>Streptophyta</taxon>
        <taxon>Embryophyta</taxon>
        <taxon>Tracheophyta</taxon>
        <taxon>Spermatophyta</taxon>
        <taxon>Magnoliopsida</taxon>
        <taxon>eudicotyledons</taxon>
        <taxon>Gunneridae</taxon>
        <taxon>Pentapetalae</taxon>
        <taxon>asterids</taxon>
        <taxon>campanulids</taxon>
        <taxon>Escalloniales</taxon>
        <taxon>Escalloniaceae</taxon>
        <taxon>Escallonia</taxon>
    </lineage>
</organism>
<feature type="region of interest" description="Disordered" evidence="1">
    <location>
        <begin position="429"/>
        <end position="452"/>
    </location>
</feature>
<accession>A0AA88VVA9</accession>
<protein>
    <recommendedName>
        <fullName evidence="2">Retrotransposon gag domain-containing protein</fullName>
    </recommendedName>
</protein>
<reference evidence="3" key="1">
    <citation type="submission" date="2022-12" db="EMBL/GenBank/DDBJ databases">
        <title>Draft genome assemblies for two species of Escallonia (Escalloniales).</title>
        <authorList>
            <person name="Chanderbali A."/>
            <person name="Dervinis C."/>
            <person name="Anghel I."/>
            <person name="Soltis D."/>
            <person name="Soltis P."/>
            <person name="Zapata F."/>
        </authorList>
    </citation>
    <scope>NUCLEOTIDE SEQUENCE</scope>
    <source>
        <strain evidence="3">UCBG64.0493</strain>
        <tissue evidence="3">Leaf</tissue>
    </source>
</reference>
<dbReference type="InterPro" id="IPR005162">
    <property type="entry name" value="Retrotrans_gag_dom"/>
</dbReference>
<feature type="region of interest" description="Disordered" evidence="1">
    <location>
        <begin position="96"/>
        <end position="121"/>
    </location>
</feature>
<evidence type="ECO:0000256" key="1">
    <source>
        <dbReference type="SAM" id="MobiDB-lite"/>
    </source>
</evidence>
<name>A0AA88VVA9_9ASTE</name>
<evidence type="ECO:0000313" key="4">
    <source>
        <dbReference type="Proteomes" id="UP001188597"/>
    </source>
</evidence>
<dbReference type="AlphaFoldDB" id="A0AA88VVA9"/>
<feature type="compositionally biased region" description="Basic and acidic residues" evidence="1">
    <location>
        <begin position="343"/>
        <end position="355"/>
    </location>
</feature>